<dbReference type="AlphaFoldDB" id="A0A1S8BAU0"/>
<dbReference type="Proteomes" id="UP000190776">
    <property type="component" value="Unassembled WGS sequence"/>
</dbReference>
<dbReference type="OrthoDB" id="4822at2759"/>
<evidence type="ECO:0000256" key="2">
    <source>
        <dbReference type="SAM" id="MobiDB-lite"/>
    </source>
</evidence>
<dbReference type="PANTHER" id="PTHR47251">
    <property type="entry name" value="FINGER DOMAIN PROTEIN, PUTATIVE (AFU_ORTHOLOGUE AFUA_3G04180)-RELATED"/>
    <property type="match status" value="1"/>
</dbReference>
<evidence type="ECO:0000256" key="1">
    <source>
        <dbReference type="PROSITE-ProRule" id="PRU00042"/>
    </source>
</evidence>
<proteinExistence type="predicted"/>
<feature type="domain" description="C2H2-type" evidence="3">
    <location>
        <begin position="12"/>
        <end position="43"/>
    </location>
</feature>
<dbReference type="InterPro" id="IPR013087">
    <property type="entry name" value="Znf_C2H2_type"/>
</dbReference>
<comment type="caution">
    <text evidence="4">The sequence shown here is derived from an EMBL/GenBank/DDBJ whole genome shotgun (WGS) entry which is preliminary data.</text>
</comment>
<dbReference type="EMBL" id="MSZU01000093">
    <property type="protein sequence ID" value="OMP84453.1"/>
    <property type="molecule type" value="Genomic_DNA"/>
</dbReference>
<keyword evidence="1" id="KW-0863">Zinc-finger</keyword>
<dbReference type="PROSITE" id="PS50157">
    <property type="entry name" value="ZINC_FINGER_C2H2_2"/>
    <property type="match status" value="1"/>
</dbReference>
<reference evidence="4 5" key="1">
    <citation type="submission" date="2017-01" db="EMBL/GenBank/DDBJ databases">
        <title>Draft genome sequence of Diplodia seriata F98.1, a fungal species involved in grapevine trunk diseases.</title>
        <authorList>
            <person name="Robert-Siegwald G."/>
            <person name="Vallet J."/>
            <person name="Abou-Mansour E."/>
            <person name="Xu J."/>
            <person name="Rey P."/>
            <person name="Bertsch C."/>
            <person name="Rego C."/>
            <person name="Larignon P."/>
            <person name="Fontaine F."/>
            <person name="Lebrun M.-H."/>
        </authorList>
    </citation>
    <scope>NUCLEOTIDE SEQUENCE [LARGE SCALE GENOMIC DNA]</scope>
    <source>
        <strain evidence="4 5">F98.1</strain>
    </source>
</reference>
<keyword evidence="1" id="KW-0862">Zinc</keyword>
<feature type="compositionally biased region" description="Basic and acidic residues" evidence="2">
    <location>
        <begin position="57"/>
        <end position="66"/>
    </location>
</feature>
<feature type="compositionally biased region" description="Basic and acidic residues" evidence="2">
    <location>
        <begin position="39"/>
        <end position="50"/>
    </location>
</feature>
<feature type="non-terminal residue" evidence="4">
    <location>
        <position position="1"/>
    </location>
</feature>
<feature type="compositionally biased region" description="Acidic residues" evidence="2">
    <location>
        <begin position="176"/>
        <end position="195"/>
    </location>
</feature>
<dbReference type="PROSITE" id="PS00028">
    <property type="entry name" value="ZINC_FINGER_C2H2_1"/>
    <property type="match status" value="1"/>
</dbReference>
<dbReference type="GO" id="GO:0008270">
    <property type="term" value="F:zinc ion binding"/>
    <property type="evidence" value="ECO:0007669"/>
    <property type="project" value="UniProtKB-KW"/>
</dbReference>
<feature type="compositionally biased region" description="Basic and acidic residues" evidence="2">
    <location>
        <begin position="141"/>
        <end position="151"/>
    </location>
</feature>
<dbReference type="PANTHER" id="PTHR47251:SF1">
    <property type="entry name" value="FINGER DOMAIN PROTEIN, PUTATIVE (AFU_ORTHOLOGUE AFUA_3G04180)-RELATED"/>
    <property type="match status" value="1"/>
</dbReference>
<evidence type="ECO:0000313" key="5">
    <source>
        <dbReference type="Proteomes" id="UP000190776"/>
    </source>
</evidence>
<keyword evidence="1" id="KW-0479">Metal-binding</keyword>
<accession>A0A1S8BAU0</accession>
<feature type="region of interest" description="Disordered" evidence="2">
    <location>
        <begin position="39"/>
        <end position="66"/>
    </location>
</feature>
<evidence type="ECO:0000313" key="4">
    <source>
        <dbReference type="EMBL" id="OMP84453.1"/>
    </source>
</evidence>
<organism evidence="4 5">
    <name type="scientific">Diplodia seriata</name>
    <dbReference type="NCBI Taxonomy" id="420778"/>
    <lineage>
        <taxon>Eukaryota</taxon>
        <taxon>Fungi</taxon>
        <taxon>Dikarya</taxon>
        <taxon>Ascomycota</taxon>
        <taxon>Pezizomycotina</taxon>
        <taxon>Dothideomycetes</taxon>
        <taxon>Dothideomycetes incertae sedis</taxon>
        <taxon>Botryosphaeriales</taxon>
        <taxon>Botryosphaeriaceae</taxon>
        <taxon>Diplodia</taxon>
    </lineage>
</organism>
<feature type="region of interest" description="Disordered" evidence="2">
    <location>
        <begin position="136"/>
        <end position="203"/>
    </location>
</feature>
<protein>
    <submittedName>
        <fullName evidence="4">Zinc finger protein 804A</fullName>
    </submittedName>
</protein>
<gene>
    <name evidence="4" type="ORF">BK809_0000236</name>
</gene>
<feature type="compositionally biased region" description="Low complexity" evidence="2">
    <location>
        <begin position="152"/>
        <end position="175"/>
    </location>
</feature>
<evidence type="ECO:0000259" key="3">
    <source>
        <dbReference type="PROSITE" id="PS50157"/>
    </source>
</evidence>
<dbReference type="STRING" id="420778.A0A1S8BAU0"/>
<name>A0A1S8BAU0_9PEZI</name>
<sequence length="227" mass="23171">QTESAREAAKNFFCDLCQKGYQRHNEYETHIGSYDHQHKKEREPHMKEMSKNPQAAEKARRAERARDKEAGLVKLDMATTTTAGGGGFKKGGFKSAFGAVGAAPAPAPASGAGAGADAAKVGGGGGGFKKAFAAPAAVEDDGGRKGGKTDDATGAAAAEKAVEKAVVAGSGSVDIDGGEDGDDAGGSETDEDEDLGYERYDPARPTGCHDAGCGCHANVVPQVIFPV</sequence>